<evidence type="ECO:0000256" key="4">
    <source>
        <dbReference type="ARBA" id="ARBA00022490"/>
    </source>
</evidence>
<evidence type="ECO:0000313" key="9">
    <source>
        <dbReference type="RefSeq" id="WP_028312510.1"/>
    </source>
</evidence>
<keyword evidence="3 6" id="KW-0813">Transport</keyword>
<dbReference type="FunFam" id="1.20.58.220:FF:000002">
    <property type="entry name" value="Phosphate-specific transport system accessory protein PhoU"/>
    <property type="match status" value="1"/>
</dbReference>
<keyword evidence="5 6" id="KW-0592">Phosphate transport</keyword>
<proteinExistence type="inferred from homology"/>
<dbReference type="GO" id="GO:0045936">
    <property type="term" value="P:negative regulation of phosphate metabolic process"/>
    <property type="evidence" value="ECO:0007669"/>
    <property type="project" value="InterPro"/>
</dbReference>
<dbReference type="OrthoDB" id="9814256at2"/>
<evidence type="ECO:0000256" key="5">
    <source>
        <dbReference type="ARBA" id="ARBA00022592"/>
    </source>
</evidence>
<evidence type="ECO:0000256" key="3">
    <source>
        <dbReference type="ARBA" id="ARBA00022448"/>
    </source>
</evidence>
<sequence>MSDHISKQYDSELEAVRNKVLQMGGLVEQQISKAVEALDTGDLALVNAVVSGDAHVNRLEVEIDEACTQMIARRQPAAGDLRVIHTIMRMITDLERIGDEAVKISRMAQAISEANRAHLPRVELKHLENTAIGMLRRALDAYARLDVQGATAVVREDEAVDVEYASIVRQLITHMMEDPRTISRAIELLFVSKALERIGDHSKNMCEYVIYMVKGRDVRHLAIEEFEQSVQRD</sequence>
<dbReference type="GO" id="GO:0030643">
    <property type="term" value="P:intracellular phosphate ion homeostasis"/>
    <property type="evidence" value="ECO:0007669"/>
    <property type="project" value="InterPro"/>
</dbReference>
<dbReference type="InterPro" id="IPR026022">
    <property type="entry name" value="PhoU_dom"/>
</dbReference>
<evidence type="ECO:0000313" key="8">
    <source>
        <dbReference type="Proteomes" id="UP000675920"/>
    </source>
</evidence>
<dbReference type="SUPFAM" id="SSF109755">
    <property type="entry name" value="PhoU-like"/>
    <property type="match status" value="1"/>
</dbReference>
<reference evidence="9" key="1">
    <citation type="journal article" date="2014" name="J. Bacteriol.">
        <title>The PhoU protein from Escherichia coli interacts with PhoR, PstB, and metals to form a phosphate-signaling complex at the membrane.</title>
        <authorList>
            <person name="Gardner S.G."/>
            <person name="Johns K.D."/>
            <person name="Tanner R."/>
            <person name="McCleary W.R."/>
        </authorList>
    </citation>
    <scope>NUCLEOTIDE SEQUENCE</scope>
</reference>
<evidence type="ECO:0000256" key="2">
    <source>
        <dbReference type="ARBA" id="ARBA00008107"/>
    </source>
</evidence>
<feature type="domain" description="PhoU" evidence="7">
    <location>
        <begin position="21"/>
        <end position="106"/>
    </location>
</feature>
<dbReference type="RefSeq" id="WP_028312510.1">
    <property type="nucleotide sequence ID" value="NZ_KI519499.1"/>
</dbReference>
<name>A0A8B6X653_9BURK</name>
<organism evidence="8 9">
    <name type="scientific">Derxia gummosa DSM 723</name>
    <dbReference type="NCBI Taxonomy" id="1121388"/>
    <lineage>
        <taxon>Bacteria</taxon>
        <taxon>Pseudomonadati</taxon>
        <taxon>Pseudomonadota</taxon>
        <taxon>Betaproteobacteria</taxon>
        <taxon>Burkholderiales</taxon>
        <taxon>Alcaligenaceae</taxon>
        <taxon>Derxia</taxon>
    </lineage>
</organism>
<dbReference type="InterPro" id="IPR028366">
    <property type="entry name" value="PhoU"/>
</dbReference>
<dbReference type="GO" id="GO:0006817">
    <property type="term" value="P:phosphate ion transport"/>
    <property type="evidence" value="ECO:0007669"/>
    <property type="project" value="UniProtKB-KW"/>
</dbReference>
<evidence type="ECO:0000256" key="1">
    <source>
        <dbReference type="ARBA" id="ARBA00004496"/>
    </source>
</evidence>
<comment type="subunit">
    <text evidence="6">Homodimer.</text>
</comment>
<dbReference type="PANTHER" id="PTHR42930">
    <property type="entry name" value="PHOSPHATE-SPECIFIC TRANSPORT SYSTEM ACCESSORY PROTEIN PHOU"/>
    <property type="match status" value="1"/>
</dbReference>
<dbReference type="AlphaFoldDB" id="A0A8B6X653"/>
<comment type="function">
    <text evidence="6">Plays a role in the regulation of phosphate uptake.</text>
</comment>
<reference evidence="9" key="2">
    <citation type="submission" date="2025-08" db="UniProtKB">
        <authorList>
            <consortium name="RefSeq"/>
        </authorList>
    </citation>
    <scope>IDENTIFICATION</scope>
</reference>
<comment type="subcellular location">
    <subcellularLocation>
        <location evidence="1 6">Cytoplasm</location>
    </subcellularLocation>
</comment>
<feature type="domain" description="PhoU" evidence="7">
    <location>
        <begin position="125"/>
        <end position="209"/>
    </location>
</feature>
<dbReference type="Pfam" id="PF01895">
    <property type="entry name" value="PhoU"/>
    <property type="match status" value="2"/>
</dbReference>
<keyword evidence="8" id="KW-1185">Reference proteome</keyword>
<dbReference type="PANTHER" id="PTHR42930:SF3">
    <property type="entry name" value="PHOSPHATE-SPECIFIC TRANSPORT SYSTEM ACCESSORY PROTEIN PHOU"/>
    <property type="match status" value="1"/>
</dbReference>
<dbReference type="PIRSF" id="PIRSF003107">
    <property type="entry name" value="PhoU"/>
    <property type="match status" value="1"/>
</dbReference>
<dbReference type="Proteomes" id="UP000675920">
    <property type="component" value="Unplaced"/>
</dbReference>
<dbReference type="InterPro" id="IPR038078">
    <property type="entry name" value="PhoU-like_sf"/>
</dbReference>
<dbReference type="Gene3D" id="1.20.58.220">
    <property type="entry name" value="Phosphate transport system protein phou homolog 2, domain 2"/>
    <property type="match status" value="2"/>
</dbReference>
<comment type="similarity">
    <text evidence="2 6">Belongs to the PhoU family.</text>
</comment>
<dbReference type="GO" id="GO:0005737">
    <property type="term" value="C:cytoplasm"/>
    <property type="evidence" value="ECO:0007669"/>
    <property type="project" value="UniProtKB-SubCell"/>
</dbReference>
<dbReference type="NCBIfam" id="TIGR02135">
    <property type="entry name" value="phoU_full"/>
    <property type="match status" value="1"/>
</dbReference>
<evidence type="ECO:0000259" key="7">
    <source>
        <dbReference type="Pfam" id="PF01895"/>
    </source>
</evidence>
<keyword evidence="4 6" id="KW-0963">Cytoplasm</keyword>
<gene>
    <name evidence="9" type="primary">phoU</name>
</gene>
<accession>A0A8B6X653</accession>
<protein>
    <recommendedName>
        <fullName evidence="6">Phosphate-specific transport system accessory protein PhoU</fullName>
    </recommendedName>
</protein>
<evidence type="ECO:0000256" key="6">
    <source>
        <dbReference type="PIRNR" id="PIRNR003107"/>
    </source>
</evidence>
<dbReference type="FunFam" id="1.20.58.220:FF:000001">
    <property type="entry name" value="Phosphate-specific transport system accessory protein PhoU"/>
    <property type="match status" value="1"/>
</dbReference>